<keyword evidence="2" id="KW-0732">Signal</keyword>
<evidence type="ECO:0000256" key="1">
    <source>
        <dbReference type="SAM" id="MobiDB-lite"/>
    </source>
</evidence>
<protein>
    <submittedName>
        <fullName evidence="3">Choice-of-anchor G family protein</fullName>
    </submittedName>
</protein>
<dbReference type="NCBIfam" id="NF033766">
    <property type="entry name" value="choice_anch_G"/>
    <property type="match status" value="1"/>
</dbReference>
<feature type="region of interest" description="Disordered" evidence="1">
    <location>
        <begin position="424"/>
        <end position="456"/>
    </location>
</feature>
<sequence>MLLKTKAALTALATGPLLLGAVVVADDPAGAGAVVSQSRGQFLSGVIGGTSLDQVAGIDPVTAVNSGGDSVTHRDTLSVHALMNAVNLPLSGVGQLPGHDAVHLGAVSQFAQANPDGSAHGASGAISNSGGIAVGGSAAAPADASLDLSGMSEASPLSRLGNVRLGLGALSAKADQASGAAGAQTGTYQIAGLTLDLSSPALAGVTGPLVDKLSSSLASMAGQLNSAGLGVVTVTGIDRFPSAADALTSLSLGGGAITGDLKTGTVHIDLAALLKAAGLDLNGLPPNTSLMPYLSRALSASIPTAVSSMLSTLQHRYADAFANLGFSIAGTPIDAGQLKLLTPTLDQVSGSLTKALTDASAQFANTVFLPLASAFAANLDIIVNGQASSGGTFTESAVQLKLGSGATSAQLVLASASVGPSSVLTDAPAPASTPSAVSNPPVGRSRIKIDAGGGSSGSRPGWLLGAGAGFTVVALAAALMPARRRPLSERPLSERRLSERRHD</sequence>
<evidence type="ECO:0000256" key="2">
    <source>
        <dbReference type="SAM" id="SignalP"/>
    </source>
</evidence>
<dbReference type="InterPro" id="IPR047900">
    <property type="entry name" value="Choice_anch_G"/>
</dbReference>
<evidence type="ECO:0000313" key="4">
    <source>
        <dbReference type="Proteomes" id="UP001056336"/>
    </source>
</evidence>
<accession>A0ABY4QZE3</accession>
<feature type="chain" id="PRO_5047311921" evidence="2">
    <location>
        <begin position="26"/>
        <end position="503"/>
    </location>
</feature>
<gene>
    <name evidence="3" type="ORF">M6D93_18295</name>
</gene>
<name>A0ABY4QZE3_9ACTN</name>
<feature type="signal peptide" evidence="2">
    <location>
        <begin position="1"/>
        <end position="25"/>
    </location>
</feature>
<evidence type="ECO:0000313" key="3">
    <source>
        <dbReference type="EMBL" id="UQX88216.1"/>
    </source>
</evidence>
<feature type="compositionally biased region" description="Low complexity" evidence="1">
    <location>
        <begin position="427"/>
        <end position="441"/>
    </location>
</feature>
<organism evidence="3 4">
    <name type="scientific">Jatrophihabitans telluris</name>
    <dbReference type="NCBI Taxonomy" id="2038343"/>
    <lineage>
        <taxon>Bacteria</taxon>
        <taxon>Bacillati</taxon>
        <taxon>Actinomycetota</taxon>
        <taxon>Actinomycetes</taxon>
        <taxon>Jatrophihabitantales</taxon>
        <taxon>Jatrophihabitantaceae</taxon>
        <taxon>Jatrophihabitans</taxon>
    </lineage>
</organism>
<reference evidence="3" key="2">
    <citation type="submission" date="2022-05" db="EMBL/GenBank/DDBJ databases">
        <authorList>
            <person name="Kim J.-S."/>
            <person name="Lee K."/>
            <person name="Suh M."/>
            <person name="Eom M."/>
            <person name="Kim J.-S."/>
            <person name="Kim D.-S."/>
            <person name="Ko S.-H."/>
            <person name="Shin Y."/>
            <person name="Lee J.-S."/>
        </authorList>
    </citation>
    <scope>NUCLEOTIDE SEQUENCE</scope>
    <source>
        <strain evidence="3">N237</strain>
    </source>
</reference>
<dbReference type="EMBL" id="CP097332">
    <property type="protein sequence ID" value="UQX88216.1"/>
    <property type="molecule type" value="Genomic_DNA"/>
</dbReference>
<proteinExistence type="predicted"/>
<dbReference type="RefSeq" id="WP_249771501.1">
    <property type="nucleotide sequence ID" value="NZ_CP097332.1"/>
</dbReference>
<reference evidence="3" key="1">
    <citation type="journal article" date="2018" name="Int. J. Syst. Evol. Microbiol.">
        <title>Jatrophihabitans telluris sp. nov., isolated from sediment soil of lava forest wetlands and the emended description of the genus Jatrophihabitans.</title>
        <authorList>
            <person name="Lee K.C."/>
            <person name="Suh M.K."/>
            <person name="Eom M.K."/>
            <person name="Kim K.K."/>
            <person name="Kim J.S."/>
            <person name="Kim D.S."/>
            <person name="Ko S.H."/>
            <person name="Shin Y.K."/>
            <person name="Lee J.S."/>
        </authorList>
    </citation>
    <scope>NUCLEOTIDE SEQUENCE</scope>
    <source>
        <strain evidence="3">N237</strain>
    </source>
</reference>
<dbReference type="Proteomes" id="UP001056336">
    <property type="component" value="Chromosome"/>
</dbReference>
<keyword evidence="4" id="KW-1185">Reference proteome</keyword>